<feature type="transmembrane region" description="Helical" evidence="1">
    <location>
        <begin position="209"/>
        <end position="229"/>
    </location>
</feature>
<dbReference type="OrthoDB" id="4863410at2"/>
<dbReference type="Pfam" id="PF19814">
    <property type="entry name" value="DUF6297"/>
    <property type="match status" value="2"/>
</dbReference>
<dbReference type="KEGG" id="jli:EXU32_01645"/>
<evidence type="ECO:0000313" key="3">
    <source>
        <dbReference type="Proteomes" id="UP000290408"/>
    </source>
</evidence>
<name>A0A4P6MR61_9MICO</name>
<organism evidence="2 3">
    <name type="scientific">Janibacter limosus</name>
    <dbReference type="NCBI Taxonomy" id="53458"/>
    <lineage>
        <taxon>Bacteria</taxon>
        <taxon>Bacillati</taxon>
        <taxon>Actinomycetota</taxon>
        <taxon>Actinomycetes</taxon>
        <taxon>Micrococcales</taxon>
        <taxon>Intrasporangiaceae</taxon>
        <taxon>Janibacter</taxon>
    </lineage>
</organism>
<keyword evidence="1" id="KW-0812">Transmembrane</keyword>
<feature type="transmembrane region" description="Helical" evidence="1">
    <location>
        <begin position="39"/>
        <end position="58"/>
    </location>
</feature>
<gene>
    <name evidence="2" type="ORF">EXU32_01645</name>
</gene>
<evidence type="ECO:0000256" key="1">
    <source>
        <dbReference type="SAM" id="Phobius"/>
    </source>
</evidence>
<dbReference type="AlphaFoldDB" id="A0A4P6MR61"/>
<sequence>MSEVSAEPLTGDRQAAREVLRTRRRATHAPSALQVLQDWYVGLFIAATLLTMLFAATGPAILRPDCDTAVCLGTGGHDVVALVAAMLGLLAAVVGLRAVGPVSADPGQMSWLLSTPADRGLLLRGRVLRVLLVAAVAGAAWGVLIGFSLASGSGAATDPVVSVVGCAVVGLLACLVIVPLTLRRQGGSFGLSSAARAVPDVELGRAGQVVQAVTAATLMLDTVALEVLAARRRLARRGRYASRPGAGGPLPSMLVHEVHALTRRSRQLLTALLSCVGALVVGLLLGRLAGAVVAALVVFAVARTSAGGLSTWLTTPGLRRALPEHPAAVAAVLAVPPFVMAVIGALVAVGALGLPWWAPVAFALAAMAGAMRSCDPPPELGAALATPAGAVHVGLVQRLVLGPDIVLAGAAVVLIGAAVDQGPLALLTCAGLAAWQLLRPRD</sequence>
<keyword evidence="3" id="KW-1185">Reference proteome</keyword>
<feature type="transmembrane region" description="Helical" evidence="1">
    <location>
        <begin position="161"/>
        <end position="182"/>
    </location>
</feature>
<dbReference type="EMBL" id="CP036164">
    <property type="protein sequence ID" value="QBF45082.1"/>
    <property type="molecule type" value="Genomic_DNA"/>
</dbReference>
<protein>
    <submittedName>
        <fullName evidence="2">Uncharacterized protein</fullName>
    </submittedName>
</protein>
<dbReference type="RefSeq" id="WP_130628327.1">
    <property type="nucleotide sequence ID" value="NZ_CP036164.1"/>
</dbReference>
<evidence type="ECO:0000313" key="2">
    <source>
        <dbReference type="EMBL" id="QBF45082.1"/>
    </source>
</evidence>
<feature type="transmembrane region" description="Helical" evidence="1">
    <location>
        <begin position="127"/>
        <end position="149"/>
    </location>
</feature>
<dbReference type="Proteomes" id="UP000290408">
    <property type="component" value="Chromosome"/>
</dbReference>
<feature type="transmembrane region" description="Helical" evidence="1">
    <location>
        <begin position="268"/>
        <end position="285"/>
    </location>
</feature>
<keyword evidence="1" id="KW-1133">Transmembrane helix</keyword>
<feature type="transmembrane region" description="Helical" evidence="1">
    <location>
        <begin position="79"/>
        <end position="99"/>
    </location>
</feature>
<proteinExistence type="predicted"/>
<accession>A0A4P6MR61</accession>
<keyword evidence="1" id="KW-0472">Membrane</keyword>
<dbReference type="InterPro" id="IPR046264">
    <property type="entry name" value="DUF6297"/>
</dbReference>
<reference evidence="2 3" key="1">
    <citation type="submission" date="2019-02" db="EMBL/GenBank/DDBJ databases">
        <title>Genomic data mining of an Antarctic deep-sea actinobacterium, Janibacterlimosus P3-3-X1.</title>
        <authorList>
            <person name="Liao L."/>
            <person name="Chen B."/>
        </authorList>
    </citation>
    <scope>NUCLEOTIDE SEQUENCE [LARGE SCALE GENOMIC DNA]</scope>
    <source>
        <strain evidence="2 3">P3-3-X1</strain>
    </source>
</reference>